<dbReference type="PANTHER" id="PTHR11699">
    <property type="entry name" value="ALDEHYDE DEHYDROGENASE-RELATED"/>
    <property type="match status" value="1"/>
</dbReference>
<dbReference type="EMBL" id="BMNM01000007">
    <property type="protein sequence ID" value="GGI80831.1"/>
    <property type="molecule type" value="Genomic_DNA"/>
</dbReference>
<protein>
    <submittedName>
        <fullName evidence="8">Betaine-aldehyde dehydrogenase</fullName>
    </submittedName>
</protein>
<accession>A0A830E4B1</accession>
<keyword evidence="10" id="KW-1185">Reference proteome</keyword>
<dbReference type="Pfam" id="PF00171">
    <property type="entry name" value="Aldedh"/>
    <property type="match status" value="1"/>
</dbReference>
<dbReference type="SUPFAM" id="SSF53720">
    <property type="entry name" value="ALDH-like"/>
    <property type="match status" value="1"/>
</dbReference>
<feature type="active site" evidence="4">
    <location>
        <position position="281"/>
    </location>
</feature>
<dbReference type="PROSITE" id="PS00070">
    <property type="entry name" value="ALDEHYDE_DEHYDR_CYS"/>
    <property type="match status" value="1"/>
</dbReference>
<dbReference type="EMBL" id="AP026830">
    <property type="protein sequence ID" value="BDR91105.1"/>
    <property type="molecule type" value="Genomic_DNA"/>
</dbReference>
<gene>
    <name evidence="8" type="primary">gbsA</name>
    <name evidence="8" type="ORF">GCM10007112_17060</name>
    <name evidence="7" type="ORF">Vsou_01980</name>
</gene>
<dbReference type="FunFam" id="3.40.309.10:FF:000012">
    <property type="entry name" value="Betaine aldehyde dehydrogenase"/>
    <property type="match status" value="1"/>
</dbReference>
<evidence type="ECO:0000313" key="9">
    <source>
        <dbReference type="Proteomes" id="UP000657075"/>
    </source>
</evidence>
<dbReference type="PROSITE" id="PS00687">
    <property type="entry name" value="ALDEHYDE_DEHYDR_GLU"/>
    <property type="match status" value="1"/>
</dbReference>
<dbReference type="GO" id="GO:0016620">
    <property type="term" value="F:oxidoreductase activity, acting on the aldehyde or oxo group of donors, NAD or NADP as acceptor"/>
    <property type="evidence" value="ECO:0007669"/>
    <property type="project" value="InterPro"/>
</dbReference>
<organism evidence="8 9">
    <name type="scientific">Vulcanisaeta souniana JCM 11219</name>
    <dbReference type="NCBI Taxonomy" id="1293586"/>
    <lineage>
        <taxon>Archaea</taxon>
        <taxon>Thermoproteota</taxon>
        <taxon>Thermoprotei</taxon>
        <taxon>Thermoproteales</taxon>
        <taxon>Thermoproteaceae</taxon>
        <taxon>Vulcanisaeta</taxon>
    </lineage>
</organism>
<dbReference type="FunFam" id="3.40.605.10:FF:000007">
    <property type="entry name" value="NAD/NADP-dependent betaine aldehyde dehydrogenase"/>
    <property type="match status" value="1"/>
</dbReference>
<evidence type="ECO:0000259" key="6">
    <source>
        <dbReference type="Pfam" id="PF00171"/>
    </source>
</evidence>
<comment type="similarity">
    <text evidence="1 5">Belongs to the aldehyde dehydrogenase family.</text>
</comment>
<dbReference type="InterPro" id="IPR016163">
    <property type="entry name" value="Ald_DH_C"/>
</dbReference>
<dbReference type="InterPro" id="IPR029510">
    <property type="entry name" value="Ald_DH_CS_GLU"/>
</dbReference>
<name>A0A830E4B1_9CREN</name>
<reference evidence="10" key="3">
    <citation type="submission" date="2022-09" db="EMBL/GenBank/DDBJ databases">
        <title>Complete genome sequence of Vulcanisaeta souniana.</title>
        <authorList>
            <person name="Kato S."/>
            <person name="Itoh T."/>
            <person name="Ohkuma M."/>
        </authorList>
    </citation>
    <scope>NUCLEOTIDE SEQUENCE [LARGE SCALE GENOMIC DNA]</scope>
    <source>
        <strain evidence="10">JCM 11219</strain>
    </source>
</reference>
<sequence length="530" mass="57929">MSTNRQYLLITDYTLVLMPTVSYGKFTLEIPVRVKLFIDGEEVSSSKGKTFTRENPAHFDQTIAVVEEASTDDLNKAIDSAREVFDKDKYGWVTNYRQRLRILYKTAEILREEADRIAVTVALENGMPIRQARAHVLAAAEVFEFYAGLADKVYGDSIVLSNGNVSLIFKEPVGVVAAVSPWNFPMTQAARKIAPALATGCTVIWKPASYTPMSAMEIYRALARAGLPKGVVSVIYGPGATVGNDLVKHPKVDYVSFTGETTTGKLIMQQAAAGVKRIGLELGGKNPGAVFDDASIEETVRAIVFGGLRNAGQACGAISRVLVHESVHEKLVNRLAEVAKDLVIGYPLDDNTDMGPLVSKAQEEKVLGYIDFGKKAGFKVALDGGKLSGGIYDKGYFVSPVIFDNVDPRSRLAQEEIFGPVIAVIPFRTEQEAIEIANSVIYGLTASIFTKDPAKALRVARKLQAGTVWINDAYTQPTEGIWGGYKQSGIGRELGLYGLEEFLEIKQVYVDTTGSLDRPHWRTVMKIDKL</sequence>
<dbReference type="InterPro" id="IPR016161">
    <property type="entry name" value="Ald_DH/histidinol_DH"/>
</dbReference>
<dbReference type="Gene3D" id="3.40.605.10">
    <property type="entry name" value="Aldehyde Dehydrogenase, Chain A, domain 1"/>
    <property type="match status" value="1"/>
</dbReference>
<comment type="subunit">
    <text evidence="2">Homotetramer.</text>
</comment>
<dbReference type="InterPro" id="IPR016162">
    <property type="entry name" value="Ald_DH_N"/>
</dbReference>
<keyword evidence="3 5" id="KW-0560">Oxidoreductase</keyword>
<evidence type="ECO:0000256" key="2">
    <source>
        <dbReference type="ARBA" id="ARBA00011881"/>
    </source>
</evidence>
<evidence type="ECO:0000313" key="8">
    <source>
        <dbReference type="EMBL" id="GGI80831.1"/>
    </source>
</evidence>
<reference evidence="7" key="4">
    <citation type="journal article" date="2023" name="Microbiol. Resour. Announc.">
        <title>Complete Genome Sequence of Vulcanisaeta souniana Strain IC-059, a Hyperthermophilic Archaeon Isolated from Hot Spring Water in Japan.</title>
        <authorList>
            <person name="Kato S."/>
            <person name="Itoh T."/>
            <person name="Wu L."/>
            <person name="Ma J."/>
            <person name="Ohkuma M."/>
        </authorList>
    </citation>
    <scope>NUCLEOTIDE SEQUENCE</scope>
    <source>
        <strain evidence="7">JCM 11219</strain>
    </source>
</reference>
<evidence type="ECO:0000256" key="1">
    <source>
        <dbReference type="ARBA" id="ARBA00009986"/>
    </source>
</evidence>
<evidence type="ECO:0000313" key="10">
    <source>
        <dbReference type="Proteomes" id="UP001060771"/>
    </source>
</evidence>
<reference evidence="8" key="2">
    <citation type="submission" date="2020-09" db="EMBL/GenBank/DDBJ databases">
        <authorList>
            <person name="Sun Q."/>
            <person name="Ohkuma M."/>
        </authorList>
    </citation>
    <scope>NUCLEOTIDE SEQUENCE</scope>
    <source>
        <strain evidence="8">JCM 11219</strain>
    </source>
</reference>
<dbReference type="InterPro" id="IPR016160">
    <property type="entry name" value="Ald_DH_CS_CYS"/>
</dbReference>
<evidence type="ECO:0000256" key="3">
    <source>
        <dbReference type="ARBA" id="ARBA00023002"/>
    </source>
</evidence>
<dbReference type="InterPro" id="IPR015590">
    <property type="entry name" value="Aldehyde_DH_dom"/>
</dbReference>
<dbReference type="Proteomes" id="UP001060771">
    <property type="component" value="Chromosome"/>
</dbReference>
<evidence type="ECO:0000256" key="4">
    <source>
        <dbReference type="PROSITE-ProRule" id="PRU10007"/>
    </source>
</evidence>
<feature type="domain" description="Aldehyde dehydrogenase" evidence="6">
    <location>
        <begin position="45"/>
        <end position="508"/>
    </location>
</feature>
<proteinExistence type="inferred from homology"/>
<evidence type="ECO:0000313" key="7">
    <source>
        <dbReference type="EMBL" id="BDR91105.1"/>
    </source>
</evidence>
<reference evidence="8" key="1">
    <citation type="journal article" date="2014" name="Int. J. Syst. Evol. Microbiol.">
        <title>Complete genome sequence of Corynebacterium casei LMG S-19264T (=DSM 44701T), isolated from a smear-ripened cheese.</title>
        <authorList>
            <consortium name="US DOE Joint Genome Institute (JGI-PGF)"/>
            <person name="Walter F."/>
            <person name="Albersmeier A."/>
            <person name="Kalinowski J."/>
            <person name="Ruckert C."/>
        </authorList>
    </citation>
    <scope>NUCLEOTIDE SEQUENCE</scope>
    <source>
        <strain evidence="8">JCM 11219</strain>
    </source>
</reference>
<dbReference type="AlphaFoldDB" id="A0A830E4B1"/>
<dbReference type="Proteomes" id="UP000657075">
    <property type="component" value="Unassembled WGS sequence"/>
</dbReference>
<evidence type="ECO:0000256" key="5">
    <source>
        <dbReference type="RuleBase" id="RU003345"/>
    </source>
</evidence>
<dbReference type="Gene3D" id="3.40.309.10">
    <property type="entry name" value="Aldehyde Dehydrogenase, Chain A, domain 2"/>
    <property type="match status" value="1"/>
</dbReference>